<feature type="non-terminal residue" evidence="2">
    <location>
        <position position="192"/>
    </location>
</feature>
<dbReference type="EMBL" id="EU075245">
    <property type="protein sequence ID" value="ABW04982.1"/>
    <property type="molecule type" value="Genomic_DNA"/>
</dbReference>
<dbReference type="AlphaFoldDB" id="A8HI40"/>
<feature type="non-terminal residue" evidence="2">
    <location>
        <position position="1"/>
    </location>
</feature>
<evidence type="ECO:0000313" key="2">
    <source>
        <dbReference type="EMBL" id="ABW04982.1"/>
    </source>
</evidence>
<evidence type="ECO:0000259" key="1">
    <source>
        <dbReference type="Pfam" id="PF00931"/>
    </source>
</evidence>
<dbReference type="InterPro" id="IPR027417">
    <property type="entry name" value="P-loop_NTPase"/>
</dbReference>
<accession>A8HI40</accession>
<sequence length="192" mass="21859">GGVGKNDTSPRKYFQTIDQKVFDLRIWVYVSEKFDLLKTGKIILSAINRSMGSGTSEKYGPPQNGDLHTIIEQLEHMLPTKRYLIVLDDIWEEGIHNLENLKCMLQHGQKGSKVIITTRMDRIVEKLDCGVLANQGIIRPVHKSDWIELKKLSNEDCWNVMRQAFRRDADLSGVEEIGREIAKKCVGLPLAL</sequence>
<dbReference type="Gene3D" id="3.40.50.300">
    <property type="entry name" value="P-loop containing nucleotide triphosphate hydrolases"/>
    <property type="match status" value="1"/>
</dbReference>
<dbReference type="SUPFAM" id="SSF52540">
    <property type="entry name" value="P-loop containing nucleoside triphosphate hydrolases"/>
    <property type="match status" value="1"/>
</dbReference>
<name>A8HI40_ELECO</name>
<feature type="domain" description="NB-ARC" evidence="1">
    <location>
        <begin position="1"/>
        <end position="129"/>
    </location>
</feature>
<dbReference type="GO" id="GO:0043531">
    <property type="term" value="F:ADP binding"/>
    <property type="evidence" value="ECO:0007669"/>
    <property type="project" value="InterPro"/>
</dbReference>
<dbReference type="InterPro" id="IPR002182">
    <property type="entry name" value="NB-ARC"/>
</dbReference>
<protein>
    <submittedName>
        <fullName evidence="2">NBS-LRR-like disease resistance protein</fullName>
    </submittedName>
</protein>
<dbReference type="PRINTS" id="PR00364">
    <property type="entry name" value="DISEASERSIST"/>
</dbReference>
<dbReference type="PANTHER" id="PTHR36766">
    <property type="entry name" value="PLANT BROAD-SPECTRUM MILDEW RESISTANCE PROTEIN RPW8"/>
    <property type="match status" value="1"/>
</dbReference>
<reference evidence="2" key="1">
    <citation type="submission" date="2007-07" db="EMBL/GenBank/DDBJ databases">
        <title>Isolation of Resistant Gene Candidates from Fingermillet (Eleusine coracana (L.) Gaertn.</title>
        <authorList>
            <person name="Bheema Lingeshwara Reddy N.I."/>
            <person name="Sreenivas Reddy D."/>
            <person name="Prathap Reddy V."/>
            <person name="Padmalatha K."/>
            <person name="Sivaramakrishnan S."/>
        </authorList>
    </citation>
    <scope>NUCLEOTIDE SEQUENCE</scope>
</reference>
<dbReference type="Pfam" id="PF00931">
    <property type="entry name" value="NB-ARC"/>
    <property type="match status" value="1"/>
</dbReference>
<dbReference type="PANTHER" id="PTHR36766:SF40">
    <property type="entry name" value="DISEASE RESISTANCE PROTEIN RGA3"/>
    <property type="match status" value="1"/>
</dbReference>
<organism evidence="2">
    <name type="scientific">Eleusine coracana</name>
    <name type="common">Indian finger millet</name>
    <name type="synonym">Ragi</name>
    <dbReference type="NCBI Taxonomy" id="4511"/>
    <lineage>
        <taxon>Eukaryota</taxon>
        <taxon>Viridiplantae</taxon>
        <taxon>Streptophyta</taxon>
        <taxon>Embryophyta</taxon>
        <taxon>Tracheophyta</taxon>
        <taxon>Spermatophyta</taxon>
        <taxon>Magnoliopsida</taxon>
        <taxon>Liliopsida</taxon>
        <taxon>Poales</taxon>
        <taxon>Poaceae</taxon>
        <taxon>PACMAD clade</taxon>
        <taxon>Chloridoideae</taxon>
        <taxon>Cynodonteae</taxon>
        <taxon>Eleusininae</taxon>
        <taxon>Eleusine</taxon>
    </lineage>
</organism>
<reference evidence="2" key="2">
    <citation type="journal article" date="2011" name="Mol. Breed.">
        <title>Characterization of disease resistance gene homologues isolated from finger millet (Eleusine coracana L. Gaertn).</title>
        <authorList>
            <person name="Bheema Lingeswara Reddy I.N."/>
            <person name="Srinivas Reddy D."/>
            <person name="Lakshmi Narasu M."/>
            <person name="Sivaramakrishnan S."/>
        </authorList>
    </citation>
    <scope>NUCLEOTIDE SEQUENCE</scope>
</reference>
<proteinExistence type="predicted"/>